<evidence type="ECO:0000259" key="1">
    <source>
        <dbReference type="Pfam" id="PF12260"/>
    </source>
</evidence>
<dbReference type="AlphaFoldDB" id="A0ABD0Y4G4"/>
<dbReference type="InterPro" id="IPR042983">
    <property type="entry name" value="PKDCC"/>
</dbReference>
<protein>
    <recommendedName>
        <fullName evidence="1">FAM69 protein-kinase domain-containing protein</fullName>
    </recommendedName>
</protein>
<name>A0ABD0Y4G4_9HEMI</name>
<organism evidence="2 3">
    <name type="scientific">Ranatra chinensis</name>
    <dbReference type="NCBI Taxonomy" id="642074"/>
    <lineage>
        <taxon>Eukaryota</taxon>
        <taxon>Metazoa</taxon>
        <taxon>Ecdysozoa</taxon>
        <taxon>Arthropoda</taxon>
        <taxon>Hexapoda</taxon>
        <taxon>Insecta</taxon>
        <taxon>Pterygota</taxon>
        <taxon>Neoptera</taxon>
        <taxon>Paraneoptera</taxon>
        <taxon>Hemiptera</taxon>
        <taxon>Heteroptera</taxon>
        <taxon>Panheteroptera</taxon>
        <taxon>Nepomorpha</taxon>
        <taxon>Nepidae</taxon>
        <taxon>Ranatrinae</taxon>
        <taxon>Ranatra</taxon>
    </lineage>
</organism>
<keyword evidence="3" id="KW-1185">Reference proteome</keyword>
<dbReference type="Proteomes" id="UP001558652">
    <property type="component" value="Unassembled WGS sequence"/>
</dbReference>
<feature type="non-terminal residue" evidence="2">
    <location>
        <position position="1"/>
    </location>
</feature>
<dbReference type="EMBL" id="JBFDAA010000014">
    <property type="protein sequence ID" value="KAL1122290.1"/>
    <property type="molecule type" value="Genomic_DNA"/>
</dbReference>
<dbReference type="InterPro" id="IPR022049">
    <property type="entry name" value="FAM69_kinase_dom"/>
</dbReference>
<evidence type="ECO:0000313" key="3">
    <source>
        <dbReference type="Proteomes" id="UP001558652"/>
    </source>
</evidence>
<reference evidence="2 3" key="1">
    <citation type="submission" date="2024-07" db="EMBL/GenBank/DDBJ databases">
        <title>Chromosome-level genome assembly of the water stick insect Ranatra chinensis (Heteroptera: Nepidae).</title>
        <authorList>
            <person name="Liu X."/>
        </authorList>
    </citation>
    <scope>NUCLEOTIDE SEQUENCE [LARGE SCALE GENOMIC DNA]</scope>
    <source>
        <strain evidence="2">Cailab_2021Rc</strain>
        <tissue evidence="2">Muscle</tissue>
    </source>
</reference>
<feature type="domain" description="FAM69 protein-kinase" evidence="1">
    <location>
        <begin position="27"/>
        <end position="158"/>
    </location>
</feature>
<dbReference type="Pfam" id="PF12260">
    <property type="entry name" value="PIP49_C"/>
    <property type="match status" value="1"/>
</dbReference>
<gene>
    <name evidence="2" type="ORF">AAG570_003695</name>
</gene>
<dbReference type="PANTHER" id="PTHR46448:SF1">
    <property type="entry name" value="PROTEIN KINASE DOMAIN-CONTAINING PROTEIN"/>
    <property type="match status" value="1"/>
</dbReference>
<evidence type="ECO:0000313" key="2">
    <source>
        <dbReference type="EMBL" id="KAL1122290.1"/>
    </source>
</evidence>
<dbReference type="Gene3D" id="1.10.510.10">
    <property type="entry name" value="Transferase(Phosphotransferase) domain 1"/>
    <property type="match status" value="1"/>
</dbReference>
<comment type="caution">
    <text evidence="2">The sequence shown here is derived from an EMBL/GenBank/DDBJ whole genome shotgun (WGS) entry which is preliminary data.</text>
</comment>
<sequence>LQVLGSCIPDAVGPVVLATELGQPLDTVQLLQFSWEERLKLAVGVAQVLHHLAHSRLGSLAMADLRRQQFVLVDGRLKLSDVDDISISEPPCRTHSDCTPQHILDPYNTTRGDPLHCVRGVCEGHNERHNILKAGEHLMKHLLAGPAPQALEPHLSQLAEAYSGRGRPAPPGTETILALSKELLARYKGHAL</sequence>
<proteinExistence type="predicted"/>
<dbReference type="PANTHER" id="PTHR46448">
    <property type="entry name" value="PROTEIN KINASE DOMAIN-CONTAINING PROTEIN"/>
    <property type="match status" value="1"/>
</dbReference>
<accession>A0ABD0Y4G4</accession>